<evidence type="ECO:0000256" key="5">
    <source>
        <dbReference type="ARBA" id="ARBA00023136"/>
    </source>
</evidence>
<feature type="transmembrane region" description="Helical" evidence="6">
    <location>
        <begin position="132"/>
        <end position="150"/>
    </location>
</feature>
<proteinExistence type="predicted"/>
<evidence type="ECO:0000256" key="1">
    <source>
        <dbReference type="ARBA" id="ARBA00004141"/>
    </source>
</evidence>
<feature type="transmembrane region" description="Helical" evidence="6">
    <location>
        <begin position="101"/>
        <end position="120"/>
    </location>
</feature>
<reference evidence="8" key="1">
    <citation type="journal article" date="2020" name="Stud. Mycol.">
        <title>101 Dothideomycetes genomes: a test case for predicting lifestyles and emergence of pathogens.</title>
        <authorList>
            <person name="Haridas S."/>
            <person name="Albert R."/>
            <person name="Binder M."/>
            <person name="Bloem J."/>
            <person name="Labutti K."/>
            <person name="Salamov A."/>
            <person name="Andreopoulos B."/>
            <person name="Baker S."/>
            <person name="Barry K."/>
            <person name="Bills G."/>
            <person name="Bluhm B."/>
            <person name="Cannon C."/>
            <person name="Castanera R."/>
            <person name="Culley D."/>
            <person name="Daum C."/>
            <person name="Ezra D."/>
            <person name="Gonzalez J."/>
            <person name="Henrissat B."/>
            <person name="Kuo A."/>
            <person name="Liang C."/>
            <person name="Lipzen A."/>
            <person name="Lutzoni F."/>
            <person name="Magnuson J."/>
            <person name="Mondo S."/>
            <person name="Nolan M."/>
            <person name="Ohm R."/>
            <person name="Pangilinan J."/>
            <person name="Park H.-J."/>
            <person name="Ramirez L."/>
            <person name="Alfaro M."/>
            <person name="Sun H."/>
            <person name="Tritt A."/>
            <person name="Yoshinaga Y."/>
            <person name="Zwiers L.-H."/>
            <person name="Turgeon B."/>
            <person name="Goodwin S."/>
            <person name="Spatafora J."/>
            <person name="Crous P."/>
            <person name="Grigoriev I."/>
        </authorList>
    </citation>
    <scope>NUCLEOTIDE SEQUENCE</scope>
    <source>
        <strain evidence="8">CBS 121739</strain>
    </source>
</reference>
<keyword evidence="4 6" id="KW-1133">Transmembrane helix</keyword>
<dbReference type="PANTHER" id="PTHR23506">
    <property type="entry name" value="GH10249P"/>
    <property type="match status" value="1"/>
</dbReference>
<dbReference type="SUPFAM" id="SSF103473">
    <property type="entry name" value="MFS general substrate transporter"/>
    <property type="match status" value="1"/>
</dbReference>
<feature type="transmembrane region" description="Helical" evidence="6">
    <location>
        <begin position="189"/>
        <end position="209"/>
    </location>
</feature>
<dbReference type="GO" id="GO:0016020">
    <property type="term" value="C:membrane"/>
    <property type="evidence" value="ECO:0007669"/>
    <property type="project" value="UniProtKB-SubCell"/>
</dbReference>
<dbReference type="GO" id="GO:0022857">
    <property type="term" value="F:transmembrane transporter activity"/>
    <property type="evidence" value="ECO:0007669"/>
    <property type="project" value="InterPro"/>
</dbReference>
<evidence type="ECO:0000256" key="3">
    <source>
        <dbReference type="ARBA" id="ARBA00022692"/>
    </source>
</evidence>
<dbReference type="Proteomes" id="UP000799437">
    <property type="component" value="Unassembled WGS sequence"/>
</dbReference>
<evidence type="ECO:0000313" key="8">
    <source>
        <dbReference type="EMBL" id="KAF2762523.1"/>
    </source>
</evidence>
<dbReference type="OrthoDB" id="5086884at2759"/>
<sequence>MSETTPLIERAKKVDRKAPMFLAFRSSKWFIIFTVTAAVFTDTLLYAVVVPVFPFALHERAGIDTEDIQWWESFLFALFGIAGLVLSPICGYIADRSSNRQVPFVFGLIMAILGTILFGLAEDVWLLVASRIRQAIASAIVWSVGLAVVIDSVPKGEVGQSTGIVLSGVSVGYILSPTLGGIVYEHSGYMSVFGMCAGLLTVDILLRILMIEKKTAAQYIPKDEEGNEGDVIFTKAIGCEPSVQPTDGRQNGVSSPAMLPKNPPKKHQLPLVIQFFITPRFFVAFWGFCVYVAVLGAYDCVLALYVKRRFGWSPMFAGLIYLTLAVPSLTAPLVGSWAEKSKPRWFAIIGCCLAAVMQALLMLVDQEGTSKVYLLIVLLVGLGCVHTLIGAPLASEMSACVDQLERDNPAAFEGYSGGGYAQSSSLLNVANSIGLLMGTTFAGYLMDNYGWRLMSIGLASLTFSGAIPAAVLELKRVKRQGV</sequence>
<feature type="transmembrane region" description="Helical" evidence="6">
    <location>
        <begin position="451"/>
        <end position="472"/>
    </location>
</feature>
<dbReference type="Gene3D" id="1.20.1250.20">
    <property type="entry name" value="MFS general substrate transporter like domains"/>
    <property type="match status" value="1"/>
</dbReference>
<keyword evidence="3 6" id="KW-0812">Transmembrane</keyword>
<feature type="domain" description="Major facilitator superfamily (MFS) profile" evidence="7">
    <location>
        <begin position="31"/>
        <end position="477"/>
    </location>
</feature>
<dbReference type="GeneID" id="54483575"/>
<feature type="transmembrane region" description="Helical" evidence="6">
    <location>
        <begin position="318"/>
        <end position="338"/>
    </location>
</feature>
<dbReference type="EMBL" id="ML996565">
    <property type="protein sequence ID" value="KAF2762523.1"/>
    <property type="molecule type" value="Genomic_DNA"/>
</dbReference>
<dbReference type="InterPro" id="IPR020846">
    <property type="entry name" value="MFS_dom"/>
</dbReference>
<feature type="transmembrane region" description="Helical" evidence="6">
    <location>
        <begin position="73"/>
        <end position="94"/>
    </location>
</feature>
<dbReference type="Pfam" id="PF07690">
    <property type="entry name" value="MFS_1"/>
    <property type="match status" value="1"/>
</dbReference>
<dbReference type="PROSITE" id="PS50850">
    <property type="entry name" value="MFS"/>
    <property type="match status" value="1"/>
</dbReference>
<feature type="transmembrane region" description="Helical" evidence="6">
    <location>
        <begin position="281"/>
        <end position="306"/>
    </location>
</feature>
<keyword evidence="9" id="KW-1185">Reference proteome</keyword>
<organism evidence="8 9">
    <name type="scientific">Pseudovirgaria hyperparasitica</name>
    <dbReference type="NCBI Taxonomy" id="470096"/>
    <lineage>
        <taxon>Eukaryota</taxon>
        <taxon>Fungi</taxon>
        <taxon>Dikarya</taxon>
        <taxon>Ascomycota</taxon>
        <taxon>Pezizomycotina</taxon>
        <taxon>Dothideomycetes</taxon>
        <taxon>Dothideomycetes incertae sedis</taxon>
        <taxon>Acrospermales</taxon>
        <taxon>Acrospermaceae</taxon>
        <taxon>Pseudovirgaria</taxon>
    </lineage>
</organism>
<evidence type="ECO:0000256" key="6">
    <source>
        <dbReference type="SAM" id="Phobius"/>
    </source>
</evidence>
<name>A0A6A6WI88_9PEZI</name>
<gene>
    <name evidence="8" type="ORF">EJ05DRAFT_4572</name>
</gene>
<accession>A0A6A6WI88</accession>
<keyword evidence="5 6" id="KW-0472">Membrane</keyword>
<dbReference type="InterPro" id="IPR011701">
    <property type="entry name" value="MFS"/>
</dbReference>
<dbReference type="RefSeq" id="XP_033604974.1">
    <property type="nucleotide sequence ID" value="XM_033742521.1"/>
</dbReference>
<evidence type="ECO:0000256" key="4">
    <source>
        <dbReference type="ARBA" id="ARBA00022989"/>
    </source>
</evidence>
<feature type="transmembrane region" description="Helical" evidence="6">
    <location>
        <begin position="345"/>
        <end position="364"/>
    </location>
</feature>
<evidence type="ECO:0000259" key="7">
    <source>
        <dbReference type="PROSITE" id="PS50850"/>
    </source>
</evidence>
<dbReference type="CDD" id="cd17325">
    <property type="entry name" value="MFS_MdtG_SLC18_like"/>
    <property type="match status" value="1"/>
</dbReference>
<evidence type="ECO:0000313" key="9">
    <source>
        <dbReference type="Proteomes" id="UP000799437"/>
    </source>
</evidence>
<keyword evidence="2" id="KW-0813">Transport</keyword>
<feature type="transmembrane region" description="Helical" evidence="6">
    <location>
        <begin position="370"/>
        <end position="389"/>
    </location>
</feature>
<evidence type="ECO:0000256" key="2">
    <source>
        <dbReference type="ARBA" id="ARBA00022448"/>
    </source>
</evidence>
<feature type="transmembrane region" description="Helical" evidence="6">
    <location>
        <begin position="162"/>
        <end position="183"/>
    </location>
</feature>
<comment type="subcellular location">
    <subcellularLocation>
        <location evidence="1">Membrane</location>
        <topology evidence="1">Multi-pass membrane protein</topology>
    </subcellularLocation>
</comment>
<dbReference type="InterPro" id="IPR036259">
    <property type="entry name" value="MFS_trans_sf"/>
</dbReference>
<feature type="transmembrane region" description="Helical" evidence="6">
    <location>
        <begin position="29"/>
        <end position="53"/>
    </location>
</feature>
<dbReference type="InterPro" id="IPR050930">
    <property type="entry name" value="MFS_Vesicular_Transporter"/>
</dbReference>
<dbReference type="PANTHER" id="PTHR23506:SF23">
    <property type="entry name" value="GH10249P"/>
    <property type="match status" value="1"/>
</dbReference>
<feature type="transmembrane region" description="Helical" evidence="6">
    <location>
        <begin position="426"/>
        <end position="445"/>
    </location>
</feature>
<protein>
    <submittedName>
        <fullName evidence="8">MFS general substrate transporter</fullName>
    </submittedName>
</protein>
<dbReference type="AlphaFoldDB" id="A0A6A6WI88"/>